<dbReference type="EMBL" id="CAFBNH010000002">
    <property type="protein sequence ID" value="CAB4937583.1"/>
    <property type="molecule type" value="Genomic_DNA"/>
</dbReference>
<evidence type="ECO:0000313" key="1">
    <source>
        <dbReference type="EMBL" id="CAB4330987.1"/>
    </source>
</evidence>
<evidence type="ECO:0000313" key="4">
    <source>
        <dbReference type="EMBL" id="CAB4775652.1"/>
    </source>
</evidence>
<evidence type="ECO:0000313" key="7">
    <source>
        <dbReference type="EMBL" id="CAB4937583.1"/>
    </source>
</evidence>
<accession>A0A6J7MWQ8</accession>
<dbReference type="EMBL" id="CAEZXO010000002">
    <property type="protein sequence ID" value="CAB4686267.1"/>
    <property type="molecule type" value="Genomic_DNA"/>
</dbReference>
<dbReference type="EMBL" id="CAFABH010000004">
    <property type="protein sequence ID" value="CAB4823732.1"/>
    <property type="molecule type" value="Genomic_DNA"/>
</dbReference>
<dbReference type="EMBL" id="CAFBLD010000005">
    <property type="protein sequence ID" value="CAB4867064.1"/>
    <property type="molecule type" value="Genomic_DNA"/>
</dbReference>
<organism evidence="8">
    <name type="scientific">freshwater metagenome</name>
    <dbReference type="NCBI Taxonomy" id="449393"/>
    <lineage>
        <taxon>unclassified sequences</taxon>
        <taxon>metagenomes</taxon>
        <taxon>ecological metagenomes</taxon>
    </lineage>
</organism>
<evidence type="ECO:0000313" key="2">
    <source>
        <dbReference type="EMBL" id="CAB4686267.1"/>
    </source>
</evidence>
<dbReference type="EMBL" id="CAEZZW010000002">
    <property type="protein sequence ID" value="CAB4775652.1"/>
    <property type="molecule type" value="Genomic_DNA"/>
</dbReference>
<reference evidence="8" key="1">
    <citation type="submission" date="2020-05" db="EMBL/GenBank/DDBJ databases">
        <authorList>
            <person name="Chiriac C."/>
            <person name="Salcher M."/>
            <person name="Ghai R."/>
            <person name="Kavagutti S V."/>
        </authorList>
    </citation>
    <scope>NUCLEOTIDE SEQUENCE</scope>
</reference>
<dbReference type="EMBL" id="CAFBOC010000014">
    <property type="protein sequence ID" value="CAB4982773.1"/>
    <property type="molecule type" value="Genomic_DNA"/>
</dbReference>
<dbReference type="EMBL" id="CAESAE010000001">
    <property type="protein sequence ID" value="CAB4330987.1"/>
    <property type="molecule type" value="Genomic_DNA"/>
</dbReference>
<dbReference type="AlphaFoldDB" id="A0A6J7MWQ8"/>
<evidence type="ECO:0000313" key="5">
    <source>
        <dbReference type="EMBL" id="CAB4823732.1"/>
    </source>
</evidence>
<dbReference type="EMBL" id="CAEZYM010000008">
    <property type="protein sequence ID" value="CAB4726696.1"/>
    <property type="molecule type" value="Genomic_DNA"/>
</dbReference>
<proteinExistence type="predicted"/>
<evidence type="ECO:0000313" key="3">
    <source>
        <dbReference type="EMBL" id="CAB4726696.1"/>
    </source>
</evidence>
<sequence>MDSVEKLVTAITIVEEARSVPLSASCVVHRGDLLEVLDEARTLLPHDLVKAQNLLDARDAIIEEGHSSAESLISIAREEVSRMVEQTAIVQAARDEAARILAEVHETADREREEVEAYIDSRLATLEVILTKTSDAVARGRERLAGAHENDALSQLSTDK</sequence>
<protein>
    <submittedName>
        <fullName evidence="8">Unannotated protein</fullName>
    </submittedName>
</protein>
<name>A0A6J7MWQ8_9ZZZZ</name>
<evidence type="ECO:0000313" key="6">
    <source>
        <dbReference type="EMBL" id="CAB4867064.1"/>
    </source>
</evidence>
<evidence type="ECO:0000313" key="8">
    <source>
        <dbReference type="EMBL" id="CAB4982773.1"/>
    </source>
</evidence>
<gene>
    <name evidence="2" type="ORF">UFOPK2510_00295</name>
    <name evidence="3" type="ORF">UFOPK2718_00943</name>
    <name evidence="4" type="ORF">UFOPK2936_00485</name>
    <name evidence="5" type="ORF">UFOPK3174_00393</name>
    <name evidence="6" type="ORF">UFOPK3328_00829</name>
    <name evidence="7" type="ORF">UFOPK3779_00290</name>
    <name evidence="8" type="ORF">UFOPK3913_01242</name>
    <name evidence="1" type="ORF">UFOPK4107_00185</name>
</gene>